<dbReference type="PANTHER" id="PTHR30466:SF1">
    <property type="entry name" value="FMN REDUCTASE (NADH) RUTF"/>
    <property type="match status" value="1"/>
</dbReference>
<dbReference type="Proteomes" id="UP000247892">
    <property type="component" value="Unassembled WGS sequence"/>
</dbReference>
<evidence type="ECO:0000259" key="2">
    <source>
        <dbReference type="SMART" id="SM00903"/>
    </source>
</evidence>
<dbReference type="GO" id="GO:0010181">
    <property type="term" value="F:FMN binding"/>
    <property type="evidence" value="ECO:0007669"/>
    <property type="project" value="InterPro"/>
</dbReference>
<name>A0A318LT05_9PSEU</name>
<dbReference type="RefSeq" id="WP_168213982.1">
    <property type="nucleotide sequence ID" value="NZ_JBHVKT010000003.1"/>
</dbReference>
<proteinExistence type="predicted"/>
<protein>
    <recommendedName>
        <fullName evidence="2">Flavin reductase like domain-containing protein</fullName>
    </recommendedName>
</protein>
<dbReference type="InterPro" id="IPR012349">
    <property type="entry name" value="Split_barrel_FMN-bd"/>
</dbReference>
<reference evidence="3 4" key="1">
    <citation type="submission" date="2016-07" db="EMBL/GenBank/DDBJ databases">
        <title>Draft genome sequence of Prauserella sp. YIM 121212, isolated from alkaline soil.</title>
        <authorList>
            <person name="Ruckert C."/>
            <person name="Albersmeier A."/>
            <person name="Jiang C.-L."/>
            <person name="Jiang Y."/>
            <person name="Kalinowski J."/>
            <person name="Schneider O."/>
            <person name="Winkler A."/>
            <person name="Zotchev S.B."/>
        </authorList>
    </citation>
    <scope>NUCLEOTIDE SEQUENCE [LARGE SCALE GENOMIC DNA]</scope>
    <source>
        <strain evidence="3 4">YIM 121212</strain>
    </source>
</reference>
<keyword evidence="4" id="KW-1185">Reference proteome</keyword>
<dbReference type="GO" id="GO:0042602">
    <property type="term" value="F:riboflavin reductase (NADPH) activity"/>
    <property type="evidence" value="ECO:0007669"/>
    <property type="project" value="TreeGrafter"/>
</dbReference>
<keyword evidence="1" id="KW-0560">Oxidoreductase</keyword>
<evidence type="ECO:0000256" key="1">
    <source>
        <dbReference type="ARBA" id="ARBA00023002"/>
    </source>
</evidence>
<dbReference type="AlphaFoldDB" id="A0A318LT05"/>
<accession>A0A318LT05</accession>
<dbReference type="Gene3D" id="2.30.110.10">
    <property type="entry name" value="Electron Transport, Fmn-binding Protein, Chain A"/>
    <property type="match status" value="1"/>
</dbReference>
<dbReference type="Pfam" id="PF01613">
    <property type="entry name" value="Flavin_Reduct"/>
    <property type="match status" value="1"/>
</dbReference>
<dbReference type="SUPFAM" id="SSF50475">
    <property type="entry name" value="FMN-binding split barrel"/>
    <property type="match status" value="1"/>
</dbReference>
<dbReference type="InterPro" id="IPR050268">
    <property type="entry name" value="NADH-dep_flavin_reductase"/>
</dbReference>
<organism evidence="3 4">
    <name type="scientific">Prauserella flavalba</name>
    <dbReference type="NCBI Taxonomy" id="1477506"/>
    <lineage>
        <taxon>Bacteria</taxon>
        <taxon>Bacillati</taxon>
        <taxon>Actinomycetota</taxon>
        <taxon>Actinomycetes</taxon>
        <taxon>Pseudonocardiales</taxon>
        <taxon>Pseudonocardiaceae</taxon>
        <taxon>Prauserella</taxon>
    </lineage>
</organism>
<feature type="domain" description="Flavin reductase like" evidence="2">
    <location>
        <begin position="27"/>
        <end position="171"/>
    </location>
</feature>
<sequence length="174" mass="18411">MSLDHRDSIEVPASGRNIEPGLVRAVAGTFATGITIITCSTGDNAHGCAANAVLSVSLDPALMLISLGHGSRTRAAIARAGSFAINILPDSEEGAELCSLFASRVQDKFARARHRRGVLGAPILRNALGWFECAVDTVQEAGDHTLFVGRVVDAGHDDGEPLLFFRGRHRRLAA</sequence>
<dbReference type="InterPro" id="IPR002563">
    <property type="entry name" value="Flavin_Rdtase-like_dom"/>
</dbReference>
<gene>
    <name evidence="3" type="ORF">BA062_15370</name>
</gene>
<dbReference type="PANTHER" id="PTHR30466">
    <property type="entry name" value="FLAVIN REDUCTASE"/>
    <property type="match status" value="1"/>
</dbReference>
<evidence type="ECO:0000313" key="3">
    <source>
        <dbReference type="EMBL" id="PXY36730.1"/>
    </source>
</evidence>
<dbReference type="EMBL" id="MASU01000005">
    <property type="protein sequence ID" value="PXY36730.1"/>
    <property type="molecule type" value="Genomic_DNA"/>
</dbReference>
<dbReference type="SMART" id="SM00903">
    <property type="entry name" value="Flavin_Reduct"/>
    <property type="match status" value="1"/>
</dbReference>
<evidence type="ECO:0000313" key="4">
    <source>
        <dbReference type="Proteomes" id="UP000247892"/>
    </source>
</evidence>
<comment type="caution">
    <text evidence="3">The sequence shown here is derived from an EMBL/GenBank/DDBJ whole genome shotgun (WGS) entry which is preliminary data.</text>
</comment>